<dbReference type="AlphaFoldDB" id="A0A506UCE8"/>
<accession>A0A506UCE8</accession>
<dbReference type="EMBL" id="VHLG01000004">
    <property type="protein sequence ID" value="TPW31086.1"/>
    <property type="molecule type" value="Genomic_DNA"/>
</dbReference>
<protein>
    <submittedName>
        <fullName evidence="2">Uncharacterized protein</fullName>
    </submittedName>
</protein>
<proteinExistence type="predicted"/>
<feature type="transmembrane region" description="Helical" evidence="1">
    <location>
        <begin position="94"/>
        <end position="112"/>
    </location>
</feature>
<organism evidence="2 3">
    <name type="scientific">Martelella alba</name>
    <dbReference type="NCBI Taxonomy" id="2590451"/>
    <lineage>
        <taxon>Bacteria</taxon>
        <taxon>Pseudomonadati</taxon>
        <taxon>Pseudomonadota</taxon>
        <taxon>Alphaproteobacteria</taxon>
        <taxon>Hyphomicrobiales</taxon>
        <taxon>Aurantimonadaceae</taxon>
        <taxon>Martelella</taxon>
    </lineage>
</organism>
<evidence type="ECO:0000256" key="1">
    <source>
        <dbReference type="SAM" id="Phobius"/>
    </source>
</evidence>
<name>A0A506UCE8_9HYPH</name>
<dbReference type="Proteomes" id="UP000318801">
    <property type="component" value="Unassembled WGS sequence"/>
</dbReference>
<gene>
    <name evidence="2" type="ORF">FJU08_10565</name>
</gene>
<comment type="caution">
    <text evidence="2">The sequence shown here is derived from an EMBL/GenBank/DDBJ whole genome shotgun (WGS) entry which is preliminary data.</text>
</comment>
<feature type="transmembrane region" description="Helical" evidence="1">
    <location>
        <begin position="118"/>
        <end position="136"/>
    </location>
</feature>
<keyword evidence="1" id="KW-0812">Transmembrane</keyword>
<feature type="transmembrane region" description="Helical" evidence="1">
    <location>
        <begin position="27"/>
        <end position="52"/>
    </location>
</feature>
<keyword evidence="1" id="KW-1133">Transmembrane helix</keyword>
<keyword evidence="1" id="KW-0472">Membrane</keyword>
<keyword evidence="3" id="KW-1185">Reference proteome</keyword>
<sequence length="143" mass="15232">MNRIIDLAAIALSLDGRTLGRAARRNAIAGAIIFVLLLSAYGWGVAALAIWLSTKLGALGAVLTLALASLALALFALVWLMLMNRADKLRYEEARIANAEMLSGILGLFPAIIRERPISGLAAIAGLAFLFTRNATGKKRRDS</sequence>
<dbReference type="RefSeq" id="WP_141148958.1">
    <property type="nucleotide sequence ID" value="NZ_VHLG01000004.1"/>
</dbReference>
<feature type="transmembrane region" description="Helical" evidence="1">
    <location>
        <begin position="58"/>
        <end position="82"/>
    </location>
</feature>
<evidence type="ECO:0000313" key="3">
    <source>
        <dbReference type="Proteomes" id="UP000318801"/>
    </source>
</evidence>
<evidence type="ECO:0000313" key="2">
    <source>
        <dbReference type="EMBL" id="TPW31086.1"/>
    </source>
</evidence>
<reference evidence="2 3" key="1">
    <citation type="submission" date="2019-06" db="EMBL/GenBank/DDBJ databases">
        <authorList>
            <person name="Li M."/>
        </authorList>
    </citation>
    <scope>NUCLEOTIDE SEQUENCE [LARGE SCALE GENOMIC DNA]</scope>
    <source>
        <strain evidence="2 3">BGMRC2036</strain>
    </source>
</reference>